<name>A0AAW2GYH8_9HYME</name>
<organism evidence="1 2">
    <name type="scientific">Cardiocondyla obscurior</name>
    <dbReference type="NCBI Taxonomy" id="286306"/>
    <lineage>
        <taxon>Eukaryota</taxon>
        <taxon>Metazoa</taxon>
        <taxon>Ecdysozoa</taxon>
        <taxon>Arthropoda</taxon>
        <taxon>Hexapoda</taxon>
        <taxon>Insecta</taxon>
        <taxon>Pterygota</taxon>
        <taxon>Neoptera</taxon>
        <taxon>Endopterygota</taxon>
        <taxon>Hymenoptera</taxon>
        <taxon>Apocrita</taxon>
        <taxon>Aculeata</taxon>
        <taxon>Formicoidea</taxon>
        <taxon>Formicidae</taxon>
        <taxon>Myrmicinae</taxon>
        <taxon>Cardiocondyla</taxon>
    </lineage>
</organism>
<evidence type="ECO:0000313" key="2">
    <source>
        <dbReference type="Proteomes" id="UP001430953"/>
    </source>
</evidence>
<comment type="caution">
    <text evidence="1">The sequence shown here is derived from an EMBL/GenBank/DDBJ whole genome shotgun (WGS) entry which is preliminary data.</text>
</comment>
<proteinExistence type="predicted"/>
<gene>
    <name evidence="1" type="ORF">PUN28_000268</name>
</gene>
<accession>A0AAW2GYH8</accession>
<dbReference type="EMBL" id="JADYXP020000001">
    <property type="protein sequence ID" value="KAL0132368.1"/>
    <property type="molecule type" value="Genomic_DNA"/>
</dbReference>
<dbReference type="Proteomes" id="UP001430953">
    <property type="component" value="Unassembled WGS sequence"/>
</dbReference>
<evidence type="ECO:0000313" key="1">
    <source>
        <dbReference type="EMBL" id="KAL0132368.1"/>
    </source>
</evidence>
<protein>
    <submittedName>
        <fullName evidence="1">Uncharacterized protein</fullName>
    </submittedName>
</protein>
<dbReference type="AlphaFoldDB" id="A0AAW2GYH8"/>
<sequence>MSRLFVASQLRFHRSVAKLNVKRIARSKLHTSFDLDVKLGNLTSRKDDNYIGLFIRTEKRTRIKQIYDNLDGALITRLEKKKEIIEIVGGERINKIMLGERRRVKNTYLLMEIKRKRQKKKKNYYS</sequence>
<keyword evidence="2" id="KW-1185">Reference proteome</keyword>
<reference evidence="1 2" key="1">
    <citation type="submission" date="2023-03" db="EMBL/GenBank/DDBJ databases">
        <title>High recombination rates correlate with genetic variation in Cardiocondyla obscurior ants.</title>
        <authorList>
            <person name="Errbii M."/>
        </authorList>
    </citation>
    <scope>NUCLEOTIDE SEQUENCE [LARGE SCALE GENOMIC DNA]</scope>
    <source>
        <strain evidence="1">Alpha-2009</strain>
        <tissue evidence="1">Whole body</tissue>
    </source>
</reference>